<evidence type="ECO:0000313" key="5">
    <source>
        <dbReference type="Proteomes" id="UP000261088"/>
    </source>
</evidence>
<evidence type="ECO:0000313" key="7">
    <source>
        <dbReference type="Proteomes" id="UP000482671"/>
    </source>
</evidence>
<dbReference type="EMBL" id="WNCN01000041">
    <property type="protein sequence ID" value="MTU41600.1"/>
    <property type="molecule type" value="Genomic_DNA"/>
</dbReference>
<reference evidence="4 5" key="1">
    <citation type="submission" date="2018-08" db="EMBL/GenBank/DDBJ databases">
        <title>A genome reference for cultivated species of the human gut microbiota.</title>
        <authorList>
            <person name="Zou Y."/>
            <person name="Xue W."/>
            <person name="Luo G."/>
        </authorList>
    </citation>
    <scope>NUCLEOTIDE SEQUENCE [LARGE SCALE GENOMIC DNA]</scope>
    <source>
        <strain evidence="4 5">OM05-11AA</strain>
    </source>
</reference>
<dbReference type="RefSeq" id="WP_005638467.1">
    <property type="nucleotide sequence ID" value="NZ_BAABYG010000001.1"/>
</dbReference>
<dbReference type="GeneID" id="49205357"/>
<dbReference type="Pfam" id="PF09643">
    <property type="entry name" value="YopX"/>
    <property type="match status" value="1"/>
</dbReference>
<dbReference type="InterPro" id="IPR010024">
    <property type="entry name" value="CHP16711"/>
</dbReference>
<dbReference type="Proteomes" id="UP000434916">
    <property type="component" value="Unassembled WGS sequence"/>
</dbReference>
<dbReference type="EMBL" id="WNDD01000001">
    <property type="protein sequence ID" value="MTV00239.1"/>
    <property type="molecule type" value="Genomic_DNA"/>
</dbReference>
<comment type="caution">
    <text evidence="3">The sequence shown here is derived from an EMBL/GenBank/DDBJ whole genome shotgun (WGS) entry which is preliminary data.</text>
</comment>
<sequence>MNRKIKFRGRITKSTEWVYGSLIVYPDGEYNILSQRKENSSKMDDWCVDKQTVGQFTGLYDKNGQEVYEGDIVKRKIIKSDFYPEQYMPHIKEQHETKRWVESQTGVIKMCPEIRFGEEFITRMPKQKDIDNGIIDNFDYEVVGNIYDNPELLKGGTK</sequence>
<feature type="domain" description="YopX protein" evidence="1">
    <location>
        <begin position="6"/>
        <end position="154"/>
    </location>
</feature>
<dbReference type="InterPro" id="IPR023385">
    <property type="entry name" value="YopX-like_C"/>
</dbReference>
<evidence type="ECO:0000313" key="2">
    <source>
        <dbReference type="EMBL" id="MTU41600.1"/>
    </source>
</evidence>
<dbReference type="EMBL" id="QSUP01000007">
    <property type="protein sequence ID" value="RGN52140.1"/>
    <property type="molecule type" value="Genomic_DNA"/>
</dbReference>
<proteinExistence type="predicted"/>
<evidence type="ECO:0000313" key="3">
    <source>
        <dbReference type="EMBL" id="MTV00239.1"/>
    </source>
</evidence>
<protein>
    <recommendedName>
        <fullName evidence="1">YopX protein domain-containing protein</fullName>
    </recommendedName>
</protein>
<dbReference type="Proteomes" id="UP000261088">
    <property type="component" value="Unassembled WGS sequence"/>
</dbReference>
<evidence type="ECO:0000313" key="4">
    <source>
        <dbReference type="EMBL" id="RGN52140.1"/>
    </source>
</evidence>
<gene>
    <name evidence="4" type="ORF">DXB61_07805</name>
    <name evidence="2" type="ORF">GMD82_19555</name>
    <name evidence="3" type="ORF">GME02_00860</name>
</gene>
<dbReference type="Proteomes" id="UP000482671">
    <property type="component" value="Unassembled WGS sequence"/>
</dbReference>
<keyword evidence="6" id="KW-1185">Reference proteome</keyword>
<dbReference type="AlphaFoldDB" id="A0A3E4ZLX8"/>
<name>A0A3E4ZLX8_9BACT</name>
<dbReference type="OrthoDB" id="1809393at2"/>
<dbReference type="Gene3D" id="2.30.30.290">
    <property type="entry name" value="YopX-like domains"/>
    <property type="match status" value="1"/>
</dbReference>
<dbReference type="NCBIfam" id="TIGR01671">
    <property type="entry name" value="phage_TIGR01671"/>
    <property type="match status" value="1"/>
</dbReference>
<organism evidence="3 7">
    <name type="scientific">Parabacteroides merdae</name>
    <dbReference type="NCBI Taxonomy" id="46503"/>
    <lineage>
        <taxon>Bacteria</taxon>
        <taxon>Pseudomonadati</taxon>
        <taxon>Bacteroidota</taxon>
        <taxon>Bacteroidia</taxon>
        <taxon>Bacteroidales</taxon>
        <taxon>Tannerellaceae</taxon>
        <taxon>Parabacteroides</taxon>
    </lineage>
</organism>
<evidence type="ECO:0000259" key="1">
    <source>
        <dbReference type="Pfam" id="PF09643"/>
    </source>
</evidence>
<accession>A0A3E4ZLX8</accession>
<evidence type="ECO:0000313" key="6">
    <source>
        <dbReference type="Proteomes" id="UP000434916"/>
    </source>
</evidence>
<dbReference type="SUPFAM" id="SSF159006">
    <property type="entry name" value="YopX-like"/>
    <property type="match status" value="1"/>
</dbReference>
<reference evidence="6 7" key="2">
    <citation type="journal article" date="2019" name="Nat. Med.">
        <title>A library of human gut bacterial isolates paired with longitudinal multiomics data enables mechanistic microbiome research.</title>
        <authorList>
            <person name="Poyet M."/>
            <person name="Groussin M."/>
            <person name="Gibbons S.M."/>
            <person name="Avila-Pacheco J."/>
            <person name="Jiang X."/>
            <person name="Kearney S.M."/>
            <person name="Perrotta A.R."/>
            <person name="Berdy B."/>
            <person name="Zhao S."/>
            <person name="Lieberman T.D."/>
            <person name="Swanson P.K."/>
            <person name="Smith M."/>
            <person name="Roesemann S."/>
            <person name="Alexander J.E."/>
            <person name="Rich S.A."/>
            <person name="Livny J."/>
            <person name="Vlamakis H."/>
            <person name="Clish C."/>
            <person name="Bullock K."/>
            <person name="Deik A."/>
            <person name="Scott J."/>
            <person name="Pierce K.A."/>
            <person name="Xavier R.J."/>
            <person name="Alm E.J."/>
        </authorList>
    </citation>
    <scope>NUCLEOTIDE SEQUENCE [LARGE SCALE GENOMIC DNA]</scope>
    <source>
        <strain evidence="3 7">BIOML-A11</strain>
        <strain evidence="2 6">BIOML-A29</strain>
    </source>
</reference>
<dbReference type="InterPro" id="IPR019096">
    <property type="entry name" value="YopX_protein"/>
</dbReference>